<sequence>MAGRSIGPIRLATFTELARAIWQSSDDLRGAPIESGHHVAQENPLALAAAVHHFLS</sequence>
<reference evidence="1" key="1">
    <citation type="submission" date="2020-08" db="EMBL/GenBank/DDBJ databases">
        <title>A bifunctional nitrone conjugated secondary metabolite targeting the ribosome.</title>
        <authorList>
            <person name="Limbrick E.M."/>
            <person name="Graf M."/>
            <person name="Derewacz D.K."/>
            <person name="Nguyen F."/>
            <person name="Spraggins J.M."/>
            <person name="Wieland M."/>
            <person name="Ynigez-Gutierrez A.E."/>
            <person name="Reisman B.J."/>
            <person name="Zinshteyn B."/>
            <person name="McCulloch K."/>
            <person name="Iverson T.M."/>
            <person name="Green R."/>
            <person name="Wilson D.N."/>
            <person name="Bachmann B.O."/>
        </authorList>
    </citation>
    <scope>NUCLEOTIDE SEQUENCE</scope>
    <source>
        <strain evidence="1">Africana</strain>
    </source>
</reference>
<dbReference type="AlphaFoldDB" id="A0A7D6CG17"/>
<name>A0A7D6CG17_9ACTN</name>
<evidence type="ECO:0000313" key="1">
    <source>
        <dbReference type="EMBL" id="QLK00616.1"/>
    </source>
</evidence>
<dbReference type="EMBL" id="CP058905">
    <property type="protein sequence ID" value="QLK00616.1"/>
    <property type="molecule type" value="Genomic_DNA"/>
</dbReference>
<protein>
    <submittedName>
        <fullName evidence="1">Uncharacterized protein</fullName>
    </submittedName>
</protein>
<organism evidence="1">
    <name type="scientific">Micromonospora carbonacea</name>
    <dbReference type="NCBI Taxonomy" id="47853"/>
    <lineage>
        <taxon>Bacteria</taxon>
        <taxon>Bacillati</taxon>
        <taxon>Actinomycetota</taxon>
        <taxon>Actinomycetes</taxon>
        <taxon>Micromonosporales</taxon>
        <taxon>Micromonosporaceae</taxon>
        <taxon>Micromonospora</taxon>
    </lineage>
</organism>
<proteinExistence type="predicted"/>
<accession>A0A7D6CG17</accession>
<gene>
    <name evidence="1" type="ORF">HZU44_11740</name>
</gene>